<dbReference type="Proteomes" id="UP000664399">
    <property type="component" value="Unassembled WGS sequence"/>
</dbReference>
<evidence type="ECO:0000259" key="2">
    <source>
        <dbReference type="Pfam" id="PF00586"/>
    </source>
</evidence>
<protein>
    <submittedName>
        <fullName evidence="4">Thiamine-monophosphate kinase</fullName>
    </submittedName>
</protein>
<dbReference type="InterPro" id="IPR036921">
    <property type="entry name" value="PurM-like_N_sf"/>
</dbReference>
<evidence type="ECO:0000313" key="5">
    <source>
        <dbReference type="Proteomes" id="UP000664399"/>
    </source>
</evidence>
<dbReference type="InterPro" id="IPR036676">
    <property type="entry name" value="PurM-like_C_sf"/>
</dbReference>
<dbReference type="GO" id="GO:0016301">
    <property type="term" value="F:kinase activity"/>
    <property type="evidence" value="ECO:0007669"/>
    <property type="project" value="UniProtKB-KW"/>
</dbReference>
<dbReference type="RefSeq" id="WP_207855346.1">
    <property type="nucleotide sequence ID" value="NZ_JAFVMG010000025.1"/>
</dbReference>
<comment type="caution">
    <text evidence="4">The sequence shown here is derived from an EMBL/GenBank/DDBJ whole genome shotgun (WGS) entry which is preliminary data.</text>
</comment>
<dbReference type="Gene3D" id="3.90.650.10">
    <property type="entry name" value="PurM-like C-terminal domain"/>
    <property type="match status" value="1"/>
</dbReference>
<dbReference type="InterPro" id="IPR006283">
    <property type="entry name" value="ThiL-like"/>
</dbReference>
<dbReference type="CDD" id="cd02194">
    <property type="entry name" value="ThiL"/>
    <property type="match status" value="1"/>
</dbReference>
<reference evidence="4 5" key="1">
    <citation type="submission" date="2021-03" db="EMBL/GenBank/DDBJ databases">
        <title>The complete genome sequence of Acetobacter suratthaniensis TBRC 1719.</title>
        <authorList>
            <person name="Charoenyingcharoen P."/>
            <person name="Yukphan P."/>
        </authorList>
    </citation>
    <scope>NUCLEOTIDE SEQUENCE [LARGE SCALE GENOMIC DNA]</scope>
    <source>
        <strain evidence="4 5">TBRC 1719</strain>
    </source>
</reference>
<dbReference type="Gene3D" id="3.30.1330.10">
    <property type="entry name" value="PurM-like, N-terminal domain"/>
    <property type="match status" value="1"/>
</dbReference>
<feature type="domain" description="PurM-like N-terminal" evidence="2">
    <location>
        <begin position="37"/>
        <end position="148"/>
    </location>
</feature>
<accession>A0ABS3LQ61</accession>
<gene>
    <name evidence="4" type="ORF">J2D75_13620</name>
</gene>
<keyword evidence="4" id="KW-0808">Transferase</keyword>
<proteinExistence type="predicted"/>
<dbReference type="PANTHER" id="PTHR30270">
    <property type="entry name" value="THIAMINE-MONOPHOSPHATE KINASE"/>
    <property type="match status" value="1"/>
</dbReference>
<name>A0ABS3LQ61_9PROT</name>
<dbReference type="Pfam" id="PF00586">
    <property type="entry name" value="AIRS"/>
    <property type="match status" value="1"/>
</dbReference>
<feature type="domain" description="PurM-like C-terminal" evidence="3">
    <location>
        <begin position="164"/>
        <end position="314"/>
    </location>
</feature>
<dbReference type="Pfam" id="PF02769">
    <property type="entry name" value="AIRS_C"/>
    <property type="match status" value="1"/>
</dbReference>
<dbReference type="InterPro" id="IPR016188">
    <property type="entry name" value="PurM-like_N"/>
</dbReference>
<dbReference type="SUPFAM" id="SSF55326">
    <property type="entry name" value="PurM N-terminal domain-like"/>
    <property type="match status" value="1"/>
</dbReference>
<evidence type="ECO:0000313" key="4">
    <source>
        <dbReference type="EMBL" id="MBO1329505.1"/>
    </source>
</evidence>
<keyword evidence="4" id="KW-0418">Kinase</keyword>
<dbReference type="EMBL" id="JAFVMG010000025">
    <property type="protein sequence ID" value="MBO1329505.1"/>
    <property type="molecule type" value="Genomic_DNA"/>
</dbReference>
<evidence type="ECO:0000259" key="3">
    <source>
        <dbReference type="Pfam" id="PF02769"/>
    </source>
</evidence>
<evidence type="ECO:0000256" key="1">
    <source>
        <dbReference type="ARBA" id="ARBA00022977"/>
    </source>
</evidence>
<keyword evidence="5" id="KW-1185">Reference proteome</keyword>
<sequence>MSKDRFSERLADVGEFGLLERILLPLAMSADPLTQVGDDCAFVDAGNETLVVTADVGPRPLVRSLAAYHDDWEASGWLAVVATASDVASSGALPLFLTNCVDAPADLEVDILQRFMRGYFNAMKTFGFRNGGGDLRHGPDLASRVFGVGTLSGVRRIGRTGACPGDRLVVVGPAGSFMSRYLLADEAERLGSIVSVDDRLRFPRPQIETMRLLAEHNLVLAASDTSDGLLGAIENIGRASKCGFTLELHDALVAPEVVSASALPRVASVWNLFFAWGDWSVAVIVDSTRNADFESTCQQNKLDWRPLGWVTSETGTMTAVLEGCLYDIIPVRNENFVERGFNKGLQAHLDYILSTPILRQRSAT</sequence>
<organism evidence="4 5">
    <name type="scientific">Acetobacter suratthaniensis</name>
    <dbReference type="NCBI Taxonomy" id="1502841"/>
    <lineage>
        <taxon>Bacteria</taxon>
        <taxon>Pseudomonadati</taxon>
        <taxon>Pseudomonadota</taxon>
        <taxon>Alphaproteobacteria</taxon>
        <taxon>Acetobacterales</taxon>
        <taxon>Acetobacteraceae</taxon>
        <taxon>Acetobacter</taxon>
    </lineage>
</organism>
<dbReference type="InterPro" id="IPR010918">
    <property type="entry name" value="PurM-like_C_dom"/>
</dbReference>
<keyword evidence="1" id="KW-0784">Thiamine biosynthesis</keyword>
<dbReference type="SUPFAM" id="SSF56042">
    <property type="entry name" value="PurM C-terminal domain-like"/>
    <property type="match status" value="1"/>
</dbReference>
<dbReference type="PANTHER" id="PTHR30270:SF0">
    <property type="entry name" value="THIAMINE-MONOPHOSPHATE KINASE"/>
    <property type="match status" value="1"/>
</dbReference>